<evidence type="ECO:0000256" key="2">
    <source>
        <dbReference type="ARBA" id="ARBA00012920"/>
    </source>
</evidence>
<feature type="domain" description="L-asparaginase N-terminal" evidence="5">
    <location>
        <begin position="3"/>
        <end position="189"/>
    </location>
</feature>
<dbReference type="PANTHER" id="PTHR11707:SF28">
    <property type="entry name" value="60 KDA LYSOPHOSPHOLIPASE"/>
    <property type="match status" value="1"/>
</dbReference>
<dbReference type="PROSITE" id="PS51732">
    <property type="entry name" value="ASN_GLN_ASE_3"/>
    <property type="match status" value="1"/>
</dbReference>
<evidence type="ECO:0000256" key="4">
    <source>
        <dbReference type="PROSITE-ProRule" id="PRU10099"/>
    </source>
</evidence>
<reference evidence="6 7" key="1">
    <citation type="submission" date="2018-09" db="EMBL/GenBank/DDBJ databases">
        <title>Paenibacillus aracenensis nov. sp. isolated from a cave in southern Spain.</title>
        <authorList>
            <person name="Jurado V."/>
            <person name="Gutierrez-Patricio S."/>
            <person name="Gonzalez-Pimentel J.L."/>
            <person name="Miller A.Z."/>
            <person name="Laiz L."/>
            <person name="Saiz-Jimenez C."/>
        </authorList>
    </citation>
    <scope>NUCLEOTIDE SEQUENCE [LARGE SCALE GENOMIC DNA]</scope>
    <source>
        <strain evidence="6 7">DSM 22867</strain>
    </source>
</reference>
<dbReference type="AlphaFoldDB" id="A0A3A1UTU5"/>
<dbReference type="PROSITE" id="PS00144">
    <property type="entry name" value="ASN_GLN_ASE_1"/>
    <property type="match status" value="1"/>
</dbReference>
<dbReference type="SMART" id="SM00870">
    <property type="entry name" value="Asparaginase"/>
    <property type="match status" value="1"/>
</dbReference>
<name>A0A3A1UTU5_9BACL</name>
<protein>
    <recommendedName>
        <fullName evidence="2">asparaginase</fullName>
        <ecNumber evidence="2">3.5.1.1</ecNumber>
    </recommendedName>
</protein>
<feature type="active site" evidence="4">
    <location>
        <position position="12"/>
    </location>
</feature>
<sequence length="357" mass="39755">MARILVVFTGGTIGSKANGLAINVDQSGSYTLLEEYRKLATYRGDVELDTLQPLNLLSENITPADWVTLAEAIQSIDQSAYDGIIVTHGSDTLAYSSAMLGYLFADVRIPLVITASNYPIADERSNGLRNLSSSIDFIVQAGLPGVFVVYENDKGESIVYLGTRVFQNESFTDQFRSPYELPYGKMASDRTFQWVDDRRNPAPDHLASRVSSLQNHGSLTRLRLEDRILYIRPYPGLNYELYSFHSVKPRVILHDLHHSGTANALESGPYSLAAFIERCSSEGIDCYLCPIKDASDALYESSHRLIEAGAKFIENMSIEAALTKLMLAYGMIEDADKRDAFIRSEVVYYEKLDAQTP</sequence>
<dbReference type="InterPro" id="IPR020827">
    <property type="entry name" value="Asparaginase/glutaminase_AS1"/>
</dbReference>
<dbReference type="RefSeq" id="WP_119600969.1">
    <property type="nucleotide sequence ID" value="NZ_QXQA01000011.1"/>
</dbReference>
<accession>A0A3A1UTU5</accession>
<dbReference type="Proteomes" id="UP000266482">
    <property type="component" value="Unassembled WGS sequence"/>
</dbReference>
<dbReference type="OrthoDB" id="9788068at2"/>
<dbReference type="EMBL" id="QXQA01000011">
    <property type="protein sequence ID" value="RIX51236.1"/>
    <property type="molecule type" value="Genomic_DNA"/>
</dbReference>
<dbReference type="EC" id="3.5.1.1" evidence="2"/>
<dbReference type="InterPro" id="IPR027473">
    <property type="entry name" value="L-asparaginase_C"/>
</dbReference>
<dbReference type="InterPro" id="IPR027474">
    <property type="entry name" value="L-asparaginase_N"/>
</dbReference>
<gene>
    <name evidence="6" type="ORF">D3P08_17350</name>
</gene>
<dbReference type="GO" id="GO:0004067">
    <property type="term" value="F:asparaginase activity"/>
    <property type="evidence" value="ECO:0007669"/>
    <property type="project" value="UniProtKB-UniRule"/>
</dbReference>
<dbReference type="GO" id="GO:0006520">
    <property type="term" value="P:amino acid metabolic process"/>
    <property type="evidence" value="ECO:0007669"/>
    <property type="project" value="InterPro"/>
</dbReference>
<proteinExistence type="inferred from homology"/>
<dbReference type="PRINTS" id="PR00139">
    <property type="entry name" value="ASNGLNASE"/>
</dbReference>
<evidence type="ECO:0000256" key="3">
    <source>
        <dbReference type="PIRSR" id="PIRSR001220-1"/>
    </source>
</evidence>
<evidence type="ECO:0000313" key="7">
    <source>
        <dbReference type="Proteomes" id="UP000266482"/>
    </source>
</evidence>
<comment type="similarity">
    <text evidence="1">Belongs to the asparaginase 1 family.</text>
</comment>
<dbReference type="Gene3D" id="3.40.50.40">
    <property type="match status" value="1"/>
</dbReference>
<dbReference type="InterPro" id="IPR036152">
    <property type="entry name" value="Asp/glu_Ase-like_sf"/>
</dbReference>
<dbReference type="SUPFAM" id="SSF53774">
    <property type="entry name" value="Glutaminase/Asparaginase"/>
    <property type="match status" value="1"/>
</dbReference>
<organism evidence="6 7">
    <name type="scientific">Paenibacillus nanensis</name>
    <dbReference type="NCBI Taxonomy" id="393251"/>
    <lineage>
        <taxon>Bacteria</taxon>
        <taxon>Bacillati</taxon>
        <taxon>Bacillota</taxon>
        <taxon>Bacilli</taxon>
        <taxon>Bacillales</taxon>
        <taxon>Paenibacillaceae</taxon>
        <taxon>Paenibacillus</taxon>
    </lineage>
</organism>
<dbReference type="PIRSF" id="PIRSF500176">
    <property type="entry name" value="L_ASNase"/>
    <property type="match status" value="1"/>
</dbReference>
<dbReference type="InterPro" id="IPR037152">
    <property type="entry name" value="L-asparaginase_N_sf"/>
</dbReference>
<dbReference type="Gene3D" id="3.40.50.1170">
    <property type="entry name" value="L-asparaginase, N-terminal domain"/>
    <property type="match status" value="1"/>
</dbReference>
<keyword evidence="7" id="KW-1185">Reference proteome</keyword>
<evidence type="ECO:0000259" key="5">
    <source>
        <dbReference type="Pfam" id="PF00710"/>
    </source>
</evidence>
<evidence type="ECO:0000256" key="1">
    <source>
        <dbReference type="ARBA" id="ARBA00010518"/>
    </source>
</evidence>
<feature type="active site" description="O-isoaspartyl threonine intermediate" evidence="3">
    <location>
        <position position="12"/>
    </location>
</feature>
<comment type="caution">
    <text evidence="6">The sequence shown here is derived from an EMBL/GenBank/DDBJ whole genome shotgun (WGS) entry which is preliminary data.</text>
</comment>
<dbReference type="PIRSF" id="PIRSF001220">
    <property type="entry name" value="L-ASNase_gatD"/>
    <property type="match status" value="1"/>
</dbReference>
<dbReference type="PANTHER" id="PTHR11707">
    <property type="entry name" value="L-ASPARAGINASE"/>
    <property type="match status" value="1"/>
</dbReference>
<dbReference type="Pfam" id="PF00710">
    <property type="entry name" value="Asparaginase"/>
    <property type="match status" value="1"/>
</dbReference>
<evidence type="ECO:0000313" key="6">
    <source>
        <dbReference type="EMBL" id="RIX51236.1"/>
    </source>
</evidence>
<dbReference type="InterPro" id="IPR006034">
    <property type="entry name" value="Asparaginase/glutaminase-like"/>
</dbReference>